<reference evidence="1" key="1">
    <citation type="submission" date="2020-11" db="EMBL/GenBank/DDBJ databases">
        <title>Bacterial whole genome sequence for Panacibacter sp. DH6.</title>
        <authorList>
            <person name="Le V."/>
            <person name="Ko S."/>
            <person name="Ahn C.-Y."/>
            <person name="Oh H.-M."/>
        </authorList>
    </citation>
    <scope>NUCLEOTIDE SEQUENCE</scope>
    <source>
        <strain evidence="1">DH6</strain>
    </source>
</reference>
<dbReference type="RefSeq" id="WP_196992043.1">
    <property type="nucleotide sequence ID" value="NZ_JADWYR010000002.1"/>
</dbReference>
<protein>
    <submittedName>
        <fullName evidence="1">Chaperone modulator CbpM</fullName>
    </submittedName>
</protein>
<dbReference type="EMBL" id="JADWYR010000002">
    <property type="protein sequence ID" value="MBG9377984.1"/>
    <property type="molecule type" value="Genomic_DNA"/>
</dbReference>
<dbReference type="Gene3D" id="1.10.1660.10">
    <property type="match status" value="1"/>
</dbReference>
<organism evidence="1 2">
    <name type="scientific">Panacibacter microcysteis</name>
    <dbReference type="NCBI Taxonomy" id="2793269"/>
    <lineage>
        <taxon>Bacteria</taxon>
        <taxon>Pseudomonadati</taxon>
        <taxon>Bacteroidota</taxon>
        <taxon>Chitinophagia</taxon>
        <taxon>Chitinophagales</taxon>
        <taxon>Chitinophagaceae</taxon>
        <taxon>Panacibacter</taxon>
    </lineage>
</organism>
<dbReference type="Pfam" id="PF13591">
    <property type="entry name" value="MerR_2"/>
    <property type="match status" value="1"/>
</dbReference>
<evidence type="ECO:0000313" key="2">
    <source>
        <dbReference type="Proteomes" id="UP000628448"/>
    </source>
</evidence>
<sequence>MGTEEMISLQQFCFHHSVEQSFVLSLSESGLIEVTAMQEEVCIPVNELPRLEKFVRMNTEMEINLEGIEAIAHLLNRIDAMQEEIKQLTNKLNGL</sequence>
<gene>
    <name evidence="1" type="ORF">I5907_17225</name>
</gene>
<dbReference type="Proteomes" id="UP000628448">
    <property type="component" value="Unassembled WGS sequence"/>
</dbReference>
<evidence type="ECO:0000313" key="1">
    <source>
        <dbReference type="EMBL" id="MBG9377984.1"/>
    </source>
</evidence>
<accession>A0A931GZ16</accession>
<comment type="caution">
    <text evidence="1">The sequence shown here is derived from an EMBL/GenBank/DDBJ whole genome shotgun (WGS) entry which is preliminary data.</text>
</comment>
<keyword evidence="2" id="KW-1185">Reference proteome</keyword>
<name>A0A931GZ16_9BACT</name>
<proteinExistence type="predicted"/>
<dbReference type="AlphaFoldDB" id="A0A931GZ16"/>